<dbReference type="Gene3D" id="3.20.20.80">
    <property type="entry name" value="Glycosidases"/>
    <property type="match status" value="1"/>
</dbReference>
<keyword evidence="2" id="KW-0812">Transmembrane</keyword>
<feature type="transmembrane region" description="Helical" evidence="2">
    <location>
        <begin position="20"/>
        <end position="39"/>
    </location>
</feature>
<evidence type="ECO:0000313" key="3">
    <source>
        <dbReference type="EMBL" id="GER98425.1"/>
    </source>
</evidence>
<comment type="caution">
    <text evidence="3">The sequence shown here is derived from an EMBL/GenBank/DDBJ whole genome shotgun (WGS) entry which is preliminary data.</text>
</comment>
<dbReference type="PANTHER" id="PTHR42976">
    <property type="entry name" value="BIFUNCTIONAL CHITINASE/LYSOZYME-RELATED"/>
    <property type="match status" value="1"/>
</dbReference>
<evidence type="ECO:0000256" key="1">
    <source>
        <dbReference type="SAM" id="MobiDB-lite"/>
    </source>
</evidence>
<gene>
    <name evidence="3" type="ORF">Acor_04870</name>
</gene>
<feature type="compositionally biased region" description="Polar residues" evidence="1">
    <location>
        <begin position="337"/>
        <end position="352"/>
    </location>
</feature>
<evidence type="ECO:0008006" key="5">
    <source>
        <dbReference type="Google" id="ProtNLM"/>
    </source>
</evidence>
<keyword evidence="2" id="KW-1133">Transmembrane helix</keyword>
<dbReference type="AlphaFoldDB" id="A0A5M3VP36"/>
<evidence type="ECO:0000313" key="4">
    <source>
        <dbReference type="Proteomes" id="UP000334990"/>
    </source>
</evidence>
<dbReference type="Proteomes" id="UP000334990">
    <property type="component" value="Unassembled WGS sequence"/>
</dbReference>
<accession>A0A5M3VP36</accession>
<dbReference type="InterPro" id="IPR052750">
    <property type="entry name" value="GH18_Chitinase"/>
</dbReference>
<proteinExistence type="predicted"/>
<keyword evidence="4" id="KW-1185">Reference proteome</keyword>
<dbReference type="EMBL" id="BLAD01000036">
    <property type="protein sequence ID" value="GER98425.1"/>
    <property type="molecule type" value="Genomic_DNA"/>
</dbReference>
<protein>
    <recommendedName>
        <fullName evidence="5">GH18 domain-containing protein</fullName>
    </recommendedName>
</protein>
<reference evidence="3 4" key="1">
    <citation type="submission" date="2019-10" db="EMBL/GenBank/DDBJ databases">
        <title>Whole genome shotgun sequence of Acrocarpospora corrugata NBRC 13972.</title>
        <authorList>
            <person name="Ichikawa N."/>
            <person name="Kimura A."/>
            <person name="Kitahashi Y."/>
            <person name="Komaki H."/>
            <person name="Oguchi A."/>
        </authorList>
    </citation>
    <scope>NUCLEOTIDE SEQUENCE [LARGE SCALE GENOMIC DNA]</scope>
    <source>
        <strain evidence="3 4">NBRC 13972</strain>
    </source>
</reference>
<sequence length="352" mass="37260">MVKVETARHARPAGTPPRSVLVLASLTLVNGTAAALWLLPGRPLSSLSAPLTPPIAAQPAVVVSDPPGGGVRRPAYVAFVDAVRDPEFNLPAAARRTGVTSYTLGHISAGQDSCVPTWGGQSTPPNPLVRGLDRLRAEGGDAGLAFGGPEGRELSATCADPDLLLPAYRRVIAAYQPASLDFEIHDSADPATAARRATAIARLQREFKAEGRTLPVTFTLPASAQGLSPEDRTMLQRTRQAGAEISTVNLLVPFEPGATTNLRRLYQAAKSAHGQLAWALGTRDRASWRRLGLTPLLAGPQDLSIQDARRLVAFQARTHLAWLSVRGATPTDEVSRTLGSTTPTNPKLAQLN</sequence>
<dbReference type="PANTHER" id="PTHR42976:SF1">
    <property type="entry name" value="GH18 DOMAIN-CONTAINING PROTEIN-RELATED"/>
    <property type="match status" value="1"/>
</dbReference>
<feature type="region of interest" description="Disordered" evidence="1">
    <location>
        <begin position="332"/>
        <end position="352"/>
    </location>
</feature>
<name>A0A5M3VP36_9ACTN</name>
<organism evidence="3 4">
    <name type="scientific">Acrocarpospora corrugata</name>
    <dbReference type="NCBI Taxonomy" id="35763"/>
    <lineage>
        <taxon>Bacteria</taxon>
        <taxon>Bacillati</taxon>
        <taxon>Actinomycetota</taxon>
        <taxon>Actinomycetes</taxon>
        <taxon>Streptosporangiales</taxon>
        <taxon>Streptosporangiaceae</taxon>
        <taxon>Acrocarpospora</taxon>
    </lineage>
</organism>
<keyword evidence="2" id="KW-0472">Membrane</keyword>
<evidence type="ECO:0000256" key="2">
    <source>
        <dbReference type="SAM" id="Phobius"/>
    </source>
</evidence>